<dbReference type="InterPro" id="IPR036271">
    <property type="entry name" value="Tet_transcr_reg_TetR-rel_C_sf"/>
</dbReference>
<dbReference type="InterPro" id="IPR009057">
    <property type="entry name" value="Homeodomain-like_sf"/>
</dbReference>
<dbReference type="PRINTS" id="PR00455">
    <property type="entry name" value="HTHTETR"/>
</dbReference>
<keyword evidence="1 2" id="KW-0238">DNA-binding</keyword>
<feature type="domain" description="HTH tetR-type" evidence="3">
    <location>
        <begin position="2"/>
        <end position="62"/>
    </location>
</feature>
<dbReference type="PROSITE" id="PS50977">
    <property type="entry name" value="HTH_TETR_2"/>
    <property type="match status" value="1"/>
</dbReference>
<dbReference type="PANTHER" id="PTHR30055">
    <property type="entry name" value="HTH-TYPE TRANSCRIPTIONAL REGULATOR RUTR"/>
    <property type="match status" value="1"/>
</dbReference>
<dbReference type="PROSITE" id="PS01081">
    <property type="entry name" value="HTH_TETR_1"/>
    <property type="match status" value="1"/>
</dbReference>
<dbReference type="EMBL" id="CP033169">
    <property type="protein sequence ID" value="AYO31943.1"/>
    <property type="molecule type" value="Genomic_DNA"/>
</dbReference>
<dbReference type="GO" id="GO:0003700">
    <property type="term" value="F:DNA-binding transcription factor activity"/>
    <property type="evidence" value="ECO:0007669"/>
    <property type="project" value="TreeGrafter"/>
</dbReference>
<evidence type="ECO:0000256" key="2">
    <source>
        <dbReference type="PROSITE-ProRule" id="PRU00335"/>
    </source>
</evidence>
<dbReference type="SUPFAM" id="SSF46689">
    <property type="entry name" value="Homeodomain-like"/>
    <property type="match status" value="1"/>
</dbReference>
<evidence type="ECO:0000256" key="1">
    <source>
        <dbReference type="ARBA" id="ARBA00023125"/>
    </source>
</evidence>
<dbReference type="Proteomes" id="UP000280960">
    <property type="component" value="Chromosome"/>
</dbReference>
<feature type="DNA-binding region" description="H-T-H motif" evidence="2">
    <location>
        <begin position="25"/>
        <end position="44"/>
    </location>
</feature>
<organism evidence="4 5">
    <name type="scientific">Biomaibacter acetigenes</name>
    <dbReference type="NCBI Taxonomy" id="2316383"/>
    <lineage>
        <taxon>Bacteria</taxon>
        <taxon>Bacillati</taxon>
        <taxon>Bacillota</taxon>
        <taxon>Clostridia</taxon>
        <taxon>Thermosediminibacterales</taxon>
        <taxon>Tepidanaerobacteraceae</taxon>
        <taxon>Biomaibacter</taxon>
    </lineage>
</organism>
<dbReference type="RefSeq" id="WP_122015585.1">
    <property type="nucleotide sequence ID" value="NZ_CP033169.1"/>
</dbReference>
<dbReference type="AlphaFoldDB" id="A0A3G2R946"/>
<sequence>MERRKNQILEAAIKIFSEKGFEGSTTKEIARKARVSEGTIFRYFKTKKDILINLINILTEKSLFKFIEEIENGLDTGEALKHMLKLHYNMMTQNYQLLKTVFYEIQFHKELREAFYKNVVSKVLAIIEKNIADYNIRDDIPSDLAAETLLGIFLGIIMVQTMVEENESIHDEDKKISLILDILFNGIKKRN</sequence>
<dbReference type="KEGG" id="bacg:D2962_16230"/>
<proteinExistence type="predicted"/>
<accession>A0A3G2R946</accession>
<dbReference type="PANTHER" id="PTHR30055:SF226">
    <property type="entry name" value="HTH-TYPE TRANSCRIPTIONAL REGULATOR PKSA"/>
    <property type="match status" value="1"/>
</dbReference>
<dbReference type="InterPro" id="IPR001647">
    <property type="entry name" value="HTH_TetR"/>
</dbReference>
<dbReference type="InterPro" id="IPR023772">
    <property type="entry name" value="DNA-bd_HTH_TetR-type_CS"/>
</dbReference>
<name>A0A3G2R946_9FIRM</name>
<evidence type="ECO:0000259" key="3">
    <source>
        <dbReference type="PROSITE" id="PS50977"/>
    </source>
</evidence>
<protein>
    <submittedName>
        <fullName evidence="4">TetR/AcrR family transcriptional regulator</fullName>
    </submittedName>
</protein>
<evidence type="ECO:0000313" key="4">
    <source>
        <dbReference type="EMBL" id="AYO31943.1"/>
    </source>
</evidence>
<keyword evidence="5" id="KW-1185">Reference proteome</keyword>
<dbReference type="Gene3D" id="1.10.357.10">
    <property type="entry name" value="Tetracycline Repressor, domain 2"/>
    <property type="match status" value="1"/>
</dbReference>
<dbReference type="SUPFAM" id="SSF48498">
    <property type="entry name" value="Tetracyclin repressor-like, C-terminal domain"/>
    <property type="match status" value="1"/>
</dbReference>
<dbReference type="Gene3D" id="1.10.10.60">
    <property type="entry name" value="Homeodomain-like"/>
    <property type="match status" value="1"/>
</dbReference>
<dbReference type="GO" id="GO:0000976">
    <property type="term" value="F:transcription cis-regulatory region binding"/>
    <property type="evidence" value="ECO:0007669"/>
    <property type="project" value="TreeGrafter"/>
</dbReference>
<evidence type="ECO:0000313" key="5">
    <source>
        <dbReference type="Proteomes" id="UP000280960"/>
    </source>
</evidence>
<gene>
    <name evidence="4" type="ORF">D2962_16230</name>
</gene>
<dbReference type="InterPro" id="IPR050109">
    <property type="entry name" value="HTH-type_TetR-like_transc_reg"/>
</dbReference>
<reference evidence="4 5" key="1">
    <citation type="submission" date="2018-10" db="EMBL/GenBank/DDBJ databases">
        <authorList>
            <person name="Zhang X."/>
        </authorList>
    </citation>
    <scope>NUCLEOTIDE SEQUENCE [LARGE SCALE GENOMIC DNA]</scope>
    <source>
        <strain evidence="4 5">SK-G1</strain>
    </source>
</reference>
<dbReference type="Pfam" id="PF00440">
    <property type="entry name" value="TetR_N"/>
    <property type="match status" value="1"/>
</dbReference>